<dbReference type="Pfam" id="PF00781">
    <property type="entry name" value="DAGK_cat"/>
    <property type="match status" value="1"/>
</dbReference>
<reference evidence="2 3" key="1">
    <citation type="submission" date="2023-06" db="EMBL/GenBank/DDBJ databases">
        <title>Draft genome sequence of Gleimia hominis type strain CCUG 57540T.</title>
        <authorList>
            <person name="Salva-Serra F."/>
            <person name="Cardew S."/>
            <person name="Jensie Markopoulos S."/>
            <person name="Ohlen M."/>
            <person name="Inganas E."/>
            <person name="Svensson-Stadler L."/>
            <person name="Moore E.R.B."/>
        </authorList>
    </citation>
    <scope>NUCLEOTIDE SEQUENCE [LARGE SCALE GENOMIC DNA]</scope>
    <source>
        <strain evidence="2 3">CCUG 57540</strain>
    </source>
</reference>
<dbReference type="GO" id="GO:0016301">
    <property type="term" value="F:kinase activity"/>
    <property type="evidence" value="ECO:0007669"/>
    <property type="project" value="UniProtKB-KW"/>
</dbReference>
<dbReference type="RefSeq" id="WP_313272129.1">
    <property type="nucleotide sequence ID" value="NZ_JASXSX010000001.1"/>
</dbReference>
<evidence type="ECO:0000313" key="2">
    <source>
        <dbReference type="EMBL" id="MDT3766901.1"/>
    </source>
</evidence>
<comment type="caution">
    <text evidence="2">The sequence shown here is derived from an EMBL/GenBank/DDBJ whole genome shotgun (WGS) entry which is preliminary data.</text>
</comment>
<proteinExistence type="predicted"/>
<dbReference type="Proteomes" id="UP001247542">
    <property type="component" value="Unassembled WGS sequence"/>
</dbReference>
<dbReference type="InterPro" id="IPR045540">
    <property type="entry name" value="YegS/DAGK_C"/>
</dbReference>
<accession>A0ABU3I960</accession>
<evidence type="ECO:0000313" key="3">
    <source>
        <dbReference type="Proteomes" id="UP001247542"/>
    </source>
</evidence>
<dbReference type="PANTHER" id="PTHR30492">
    <property type="entry name" value="METHYLGLYOXAL SYNTHASE"/>
    <property type="match status" value="1"/>
</dbReference>
<keyword evidence="3" id="KW-1185">Reference proteome</keyword>
<dbReference type="EMBL" id="JASXSX010000001">
    <property type="protein sequence ID" value="MDT3766901.1"/>
    <property type="molecule type" value="Genomic_DNA"/>
</dbReference>
<keyword evidence="2" id="KW-0808">Transferase</keyword>
<dbReference type="InterPro" id="IPR004363">
    <property type="entry name" value="Methylgl_synth"/>
</dbReference>
<dbReference type="SUPFAM" id="SSF111331">
    <property type="entry name" value="NAD kinase/diacylglycerol kinase-like"/>
    <property type="match status" value="1"/>
</dbReference>
<dbReference type="SMART" id="SM00046">
    <property type="entry name" value="DAGKc"/>
    <property type="match status" value="1"/>
</dbReference>
<dbReference type="InterPro" id="IPR017438">
    <property type="entry name" value="ATP-NAD_kinase_N"/>
</dbReference>
<dbReference type="InterPro" id="IPR016064">
    <property type="entry name" value="NAD/diacylglycerol_kinase_sf"/>
</dbReference>
<keyword evidence="2" id="KW-0418">Kinase</keyword>
<feature type="domain" description="DAGKc" evidence="1">
    <location>
        <begin position="6"/>
        <end position="137"/>
    </location>
</feature>
<name>A0ABU3I960_9ACTO</name>
<organism evidence="2 3">
    <name type="scientific">Gleimia hominis</name>
    <dbReference type="NCBI Taxonomy" id="595468"/>
    <lineage>
        <taxon>Bacteria</taxon>
        <taxon>Bacillati</taxon>
        <taxon>Actinomycetota</taxon>
        <taxon>Actinomycetes</taxon>
        <taxon>Actinomycetales</taxon>
        <taxon>Actinomycetaceae</taxon>
        <taxon>Gleimia</taxon>
    </lineage>
</organism>
<gene>
    <name evidence="2" type="ORF">QS713_02325</name>
</gene>
<sequence length="345" mass="37098">MTTTPHAHGGVYVIYNPAKVARLHRLKRLVRSFCLETNAGEPTWLPTSVTDPGTGQAARAVAAGASLVLAAGGDGTVRAVAAGVANTDVPLAILPYGTGNLLGRNIGIPPDDVAEAVEIAFYGYNSHADISWLRIERGDEPPVLLPEGRLLPESHLQMLRARDVTPPAANEYPFLVIAGQGWDAELFAGTDTRLKKHMGWGAYVVAGARTLKVPNIKTLVELDGHRRYRVTGRSILFANCSQLMAGITLVPGAQINDGLIDVTVFATQSGLIGWLDLFSKIAAQGVGIKQSYLPGTDGRLDFRRARTISTRTRKPRLTQVDGDTIGKARDVFVRIDKQALTLRHG</sequence>
<evidence type="ECO:0000259" key="1">
    <source>
        <dbReference type="PROSITE" id="PS50146"/>
    </source>
</evidence>
<dbReference type="Pfam" id="PF19279">
    <property type="entry name" value="YegS_C"/>
    <property type="match status" value="1"/>
</dbReference>
<dbReference type="Gene3D" id="2.60.200.40">
    <property type="match status" value="1"/>
</dbReference>
<dbReference type="PANTHER" id="PTHR30492:SF0">
    <property type="entry name" value="METHYLGLYOXAL SYNTHASE"/>
    <property type="match status" value="1"/>
</dbReference>
<dbReference type="Gene3D" id="3.40.50.10330">
    <property type="entry name" value="Probable inorganic polyphosphate/atp-NAD kinase, domain 1"/>
    <property type="match status" value="1"/>
</dbReference>
<dbReference type="InterPro" id="IPR001206">
    <property type="entry name" value="Diacylglycerol_kinase_cat_dom"/>
</dbReference>
<protein>
    <submittedName>
        <fullName evidence="2">Diacylglycerol kinase family protein</fullName>
    </submittedName>
</protein>
<dbReference type="PROSITE" id="PS50146">
    <property type="entry name" value="DAGK"/>
    <property type="match status" value="1"/>
</dbReference>